<name>A0AC35FCT8_9BILA</name>
<protein>
    <submittedName>
        <fullName evidence="2">Uncharacterized protein</fullName>
    </submittedName>
</protein>
<proteinExistence type="predicted"/>
<sequence length="86" mass="10102">MLRNAEPDNNGYFNSLVDSYFQQSVRAPFTNHVSFYSEYAWTSTPKQVIAIAKEETLTLTFLADANVYIDNMIFHWDYGYRVFLLM</sequence>
<dbReference type="Proteomes" id="UP000887580">
    <property type="component" value="Unplaced"/>
</dbReference>
<dbReference type="WBParaSite" id="PS1159_v2.g16178.t1">
    <property type="protein sequence ID" value="PS1159_v2.g16178.t1"/>
    <property type="gene ID" value="PS1159_v2.g16178"/>
</dbReference>
<evidence type="ECO:0000313" key="2">
    <source>
        <dbReference type="WBParaSite" id="PS1159_v2.g16178.t1"/>
    </source>
</evidence>
<organism evidence="1 2">
    <name type="scientific">Panagrolaimus sp. PS1159</name>
    <dbReference type="NCBI Taxonomy" id="55785"/>
    <lineage>
        <taxon>Eukaryota</taxon>
        <taxon>Metazoa</taxon>
        <taxon>Ecdysozoa</taxon>
        <taxon>Nematoda</taxon>
        <taxon>Chromadorea</taxon>
        <taxon>Rhabditida</taxon>
        <taxon>Tylenchina</taxon>
        <taxon>Panagrolaimomorpha</taxon>
        <taxon>Panagrolaimoidea</taxon>
        <taxon>Panagrolaimidae</taxon>
        <taxon>Panagrolaimus</taxon>
    </lineage>
</organism>
<evidence type="ECO:0000313" key="1">
    <source>
        <dbReference type="Proteomes" id="UP000887580"/>
    </source>
</evidence>
<accession>A0AC35FCT8</accession>
<reference evidence="2" key="1">
    <citation type="submission" date="2022-11" db="UniProtKB">
        <authorList>
            <consortium name="WormBaseParasite"/>
        </authorList>
    </citation>
    <scope>IDENTIFICATION</scope>
</reference>